<keyword evidence="1" id="KW-0285">Flavoprotein</keyword>
<dbReference type="InterPro" id="IPR006094">
    <property type="entry name" value="Oxid_FAD_bind_N"/>
</dbReference>
<dbReference type="Pfam" id="PF04030">
    <property type="entry name" value="ALO"/>
    <property type="match status" value="1"/>
</dbReference>
<dbReference type="InterPro" id="IPR007173">
    <property type="entry name" value="ALO_C"/>
</dbReference>
<dbReference type="PANTHER" id="PTHR43762">
    <property type="entry name" value="L-GULONOLACTONE OXIDASE"/>
    <property type="match status" value="1"/>
</dbReference>
<keyword evidence="6" id="KW-1185">Reference proteome</keyword>
<dbReference type="PROSITE" id="PS51387">
    <property type="entry name" value="FAD_PCMH"/>
    <property type="match status" value="1"/>
</dbReference>
<feature type="domain" description="FAD-binding PCMH-type" evidence="4">
    <location>
        <begin position="36"/>
        <end position="208"/>
    </location>
</feature>
<dbReference type="SUPFAM" id="SSF55103">
    <property type="entry name" value="FAD-linked oxidases, C-terminal domain"/>
    <property type="match status" value="1"/>
</dbReference>
<dbReference type="InterPro" id="IPR036318">
    <property type="entry name" value="FAD-bd_PCMH-like_sf"/>
</dbReference>
<dbReference type="InterPro" id="IPR016164">
    <property type="entry name" value="FAD-linked_Oxase-like_C"/>
</dbReference>
<dbReference type="Gene3D" id="3.30.465.10">
    <property type="match status" value="1"/>
</dbReference>
<reference evidence="6" key="1">
    <citation type="journal article" date="2019" name="Int. J. Syst. Evol. Microbiol.">
        <title>The Global Catalogue of Microorganisms (GCM) 10K type strain sequencing project: providing services to taxonomists for standard genome sequencing and annotation.</title>
        <authorList>
            <consortium name="The Broad Institute Genomics Platform"/>
            <consortium name="The Broad Institute Genome Sequencing Center for Infectious Disease"/>
            <person name="Wu L."/>
            <person name="Ma J."/>
        </authorList>
    </citation>
    <scope>NUCLEOTIDE SEQUENCE [LARGE SCALE GENOMIC DNA]</scope>
    <source>
        <strain evidence="6">CGMCC 1.15475</strain>
    </source>
</reference>
<evidence type="ECO:0000313" key="6">
    <source>
        <dbReference type="Proteomes" id="UP001597273"/>
    </source>
</evidence>
<dbReference type="InterPro" id="IPR016169">
    <property type="entry name" value="FAD-bd_PCMH_sub2"/>
</dbReference>
<evidence type="ECO:0000313" key="5">
    <source>
        <dbReference type="EMBL" id="MFD1862860.1"/>
    </source>
</evidence>
<dbReference type="InterPro" id="IPR016166">
    <property type="entry name" value="FAD-bd_PCMH"/>
</dbReference>
<evidence type="ECO:0000256" key="1">
    <source>
        <dbReference type="ARBA" id="ARBA00022630"/>
    </source>
</evidence>
<dbReference type="PANTHER" id="PTHR43762:SF1">
    <property type="entry name" value="D-ARABINONO-1,4-LACTONE OXIDASE"/>
    <property type="match status" value="1"/>
</dbReference>
<evidence type="ECO:0000256" key="2">
    <source>
        <dbReference type="ARBA" id="ARBA00022827"/>
    </source>
</evidence>
<dbReference type="EMBL" id="JBHUFW010000005">
    <property type="protein sequence ID" value="MFD1862860.1"/>
    <property type="molecule type" value="Genomic_DNA"/>
</dbReference>
<gene>
    <name evidence="5" type="ORF">ACFSDB_07945</name>
</gene>
<keyword evidence="2" id="KW-0274">FAD</keyword>
<organism evidence="5 6">
    <name type="scientific">Planococcus chinensis</name>
    <dbReference type="NCBI Taxonomy" id="272917"/>
    <lineage>
        <taxon>Bacteria</taxon>
        <taxon>Bacillati</taxon>
        <taxon>Bacillota</taxon>
        <taxon>Bacilli</taxon>
        <taxon>Bacillales</taxon>
        <taxon>Caryophanaceae</taxon>
        <taxon>Planococcus</taxon>
    </lineage>
</organism>
<protein>
    <submittedName>
        <fullName evidence="5">FAD-binding oxidoreductase</fullName>
    </submittedName>
</protein>
<name>A0ABW4QGY1_9BACL</name>
<dbReference type="InterPro" id="IPR010031">
    <property type="entry name" value="FAD_lactone_oxidase-like"/>
</dbReference>
<evidence type="ECO:0000256" key="3">
    <source>
        <dbReference type="ARBA" id="ARBA00023002"/>
    </source>
</evidence>
<dbReference type="RefSeq" id="WP_204891770.1">
    <property type="nucleotide sequence ID" value="NZ_JBHUFW010000005.1"/>
</dbReference>
<dbReference type="Gene3D" id="1.10.45.10">
    <property type="entry name" value="Vanillyl-alcohol Oxidase, Chain A, domain 4"/>
    <property type="match status" value="1"/>
</dbReference>
<accession>A0ABW4QGY1</accession>
<proteinExistence type="predicted"/>
<dbReference type="Proteomes" id="UP001597273">
    <property type="component" value="Unassembled WGS sequence"/>
</dbReference>
<comment type="caution">
    <text evidence="5">The sequence shown here is derived from an EMBL/GenBank/DDBJ whole genome shotgun (WGS) entry which is preliminary data.</text>
</comment>
<evidence type="ECO:0000259" key="4">
    <source>
        <dbReference type="PROSITE" id="PS51387"/>
    </source>
</evidence>
<sequence>MKPYLAAGIYLCLFGLSAYFYFQAQQSADPAAHDRLLPVEIKAVKAGADESELQEMVLDAKKDGDVLSIAGMQHSQGGHTLYPGGILLDMKPYNKILDFDQQKKTITAQSGATWDDLQEYINPYGLALGVSQSQNIFTIGGSLSVQAHGLDIRNNGMIDTVESLRLLNAEGEILQLSHTENTELFHAVVGGYGLFGIILDVTFELVDDALYEMESRRFDYDEYSAYFTDRVLEDRAVKMHLARISIAPDSFLEEMYAINYRTAKDQSVMADYQELKEDRLVAAPKMILGLARLSDGGKETFWKTQKAYAESVEGKLITRNNAMRSDSEFMEYDSNTKTEILQEYFVPVAGFSAYIEDLKVMLEQEKDFNLLNVTIRYVGKNDRAVLSYAREDMFALVLLINQTADAEGMAHTERVVREMVEITLDHGGTYYLPYYGYPTKEQMAQSYPRTEEFFRLKDRFDPDHRFMNMFYEEYRQ</sequence>
<keyword evidence="3" id="KW-0560">Oxidoreductase</keyword>
<dbReference type="InterPro" id="IPR016171">
    <property type="entry name" value="Vanillyl_alc_oxidase_C-sub2"/>
</dbReference>
<dbReference type="Pfam" id="PF01565">
    <property type="entry name" value="FAD_binding_4"/>
    <property type="match status" value="1"/>
</dbReference>
<dbReference type="SUPFAM" id="SSF56176">
    <property type="entry name" value="FAD-binding/transporter-associated domain-like"/>
    <property type="match status" value="1"/>
</dbReference>